<feature type="domain" description="Phosphatidic acid phosphatase type 2/haloperoxidase" evidence="3">
    <location>
        <begin position="320"/>
        <end position="441"/>
    </location>
</feature>
<feature type="chain" id="PRO_5012851012" evidence="2">
    <location>
        <begin position="23"/>
        <end position="466"/>
    </location>
</feature>
<dbReference type="Proteomes" id="UP000198432">
    <property type="component" value="Unassembled WGS sequence"/>
</dbReference>
<dbReference type="OrthoDB" id="7793240at2"/>
<reference evidence="5" key="1">
    <citation type="submission" date="2017-06" db="EMBL/GenBank/DDBJ databases">
        <authorList>
            <person name="Varghese N."/>
            <person name="Submissions S."/>
        </authorList>
    </citation>
    <scope>NUCLEOTIDE SEQUENCE [LARGE SCALE GENOMIC DNA]</scope>
    <source>
        <strain evidence="5">NKM1</strain>
    </source>
</reference>
<gene>
    <name evidence="4" type="ORF">SAMN06296052_1152</name>
</gene>
<dbReference type="InterPro" id="IPR052559">
    <property type="entry name" value="V-haloperoxidase"/>
</dbReference>
<dbReference type="RefSeq" id="WP_089320214.1">
    <property type="nucleotide sequence ID" value="NZ_FZOQ01000015.1"/>
</dbReference>
<feature type="region of interest" description="Disordered" evidence="1">
    <location>
        <begin position="447"/>
        <end position="466"/>
    </location>
</feature>
<dbReference type="Pfam" id="PF01569">
    <property type="entry name" value="PAP2"/>
    <property type="match status" value="1"/>
</dbReference>
<feature type="signal peptide" evidence="2">
    <location>
        <begin position="1"/>
        <end position="22"/>
    </location>
</feature>
<evidence type="ECO:0000259" key="3">
    <source>
        <dbReference type="Pfam" id="PF01569"/>
    </source>
</evidence>
<dbReference type="SUPFAM" id="SSF48317">
    <property type="entry name" value="Acid phosphatase/Vanadium-dependent haloperoxidase"/>
    <property type="match status" value="1"/>
</dbReference>
<proteinExistence type="predicted"/>
<name>A0A239HVW0_9BACT</name>
<dbReference type="Gene3D" id="1.10.606.20">
    <property type="match status" value="1"/>
</dbReference>
<organism evidence="4 5">
    <name type="scientific">Pontibacter ummariensis</name>
    <dbReference type="NCBI Taxonomy" id="1610492"/>
    <lineage>
        <taxon>Bacteria</taxon>
        <taxon>Pseudomonadati</taxon>
        <taxon>Bacteroidota</taxon>
        <taxon>Cytophagia</taxon>
        <taxon>Cytophagales</taxon>
        <taxon>Hymenobacteraceae</taxon>
        <taxon>Pontibacter</taxon>
    </lineage>
</organism>
<dbReference type="InterPro" id="IPR036938">
    <property type="entry name" value="PAP2/HPO_sf"/>
</dbReference>
<dbReference type="CDD" id="cd03398">
    <property type="entry name" value="PAP2_haloperoxidase"/>
    <property type="match status" value="1"/>
</dbReference>
<keyword evidence="2" id="KW-0732">Signal</keyword>
<evidence type="ECO:0000313" key="5">
    <source>
        <dbReference type="Proteomes" id="UP000198432"/>
    </source>
</evidence>
<protein>
    <submittedName>
        <fullName evidence="4">PAP2 superfamily protein</fullName>
    </submittedName>
</protein>
<keyword evidence="5" id="KW-1185">Reference proteome</keyword>
<evidence type="ECO:0000256" key="1">
    <source>
        <dbReference type="SAM" id="MobiDB-lite"/>
    </source>
</evidence>
<dbReference type="PROSITE" id="PS51257">
    <property type="entry name" value="PROKAR_LIPOPROTEIN"/>
    <property type="match status" value="1"/>
</dbReference>
<dbReference type="AlphaFoldDB" id="A0A239HVW0"/>
<evidence type="ECO:0000313" key="4">
    <source>
        <dbReference type="EMBL" id="SNS85516.1"/>
    </source>
</evidence>
<sequence length="466" mass="52442">MRTLSKAKEVAFLILFAALFSASSCSQTSPEEYNKLASEPALLHQTSKQLTTVIIRDIFKPPVASRIYAYANLAAYETMRLQSPDYPSLAGRIREFTPIPAPEAGKAYCYPLASIKAFIGVSENLTLSVEMWDAYEEDLDRKFKDMGIPEDVYTRSVALGDAVAKHVLDYAEKDNYKYTRGYRHVLTHTTGSWEPTPPNYAQACEPKWSAIRSFTLDSSTQFMPPPPAPYDLTPGSPFYKMVEEVYNYGKHPTPEQKEIAYFWDDNATVTNVMGHVSYLDKKMTPPGHWQAIVSTIARDQKLDMMQSLQAYTFSAIALHDAFIACWEEKYRSNRIRPVTVINQHLDGEWEPYLETPPFPEYVSGHSAISASAGKVLTYLLGDQVAFIDSTEYEFGHGVRSFTSIRDAYMETSMSRVYGGIHFLDGALEGTKQGEQVGEWVWAKLTGKPTKTKPKPKEDATKQIAVK</sequence>
<dbReference type="InterPro" id="IPR000326">
    <property type="entry name" value="PAP2/HPO"/>
</dbReference>
<dbReference type="PANTHER" id="PTHR34599">
    <property type="entry name" value="PEROXIDASE-RELATED"/>
    <property type="match status" value="1"/>
</dbReference>
<dbReference type="PANTHER" id="PTHR34599:SF2">
    <property type="entry name" value="TRAF-TYPE DOMAIN-CONTAINING PROTEIN"/>
    <property type="match status" value="1"/>
</dbReference>
<evidence type="ECO:0000256" key="2">
    <source>
        <dbReference type="SAM" id="SignalP"/>
    </source>
</evidence>
<accession>A0A239HVW0</accession>
<dbReference type="EMBL" id="FZOQ01000015">
    <property type="protein sequence ID" value="SNS85516.1"/>
    <property type="molecule type" value="Genomic_DNA"/>
</dbReference>